<feature type="compositionally biased region" description="Acidic residues" evidence="1">
    <location>
        <begin position="522"/>
        <end position="538"/>
    </location>
</feature>
<feature type="compositionally biased region" description="Low complexity" evidence="1">
    <location>
        <begin position="750"/>
        <end position="764"/>
    </location>
</feature>
<dbReference type="CDD" id="cd17745">
    <property type="entry name" value="BRCT_p53bp1_rpt1"/>
    <property type="match status" value="1"/>
</dbReference>
<evidence type="ECO:0000313" key="2">
    <source>
        <dbReference type="EMBL" id="PAV24046.1"/>
    </source>
</evidence>
<feature type="region of interest" description="Disordered" evidence="1">
    <location>
        <begin position="515"/>
        <end position="603"/>
    </location>
</feature>
<dbReference type="Proteomes" id="UP000217199">
    <property type="component" value="Unassembled WGS sequence"/>
</dbReference>
<comment type="caution">
    <text evidence="2">The sequence shown here is derived from an EMBL/GenBank/DDBJ whole genome shotgun (WGS) entry which is preliminary data.</text>
</comment>
<organism evidence="2 3">
    <name type="scientific">Pyrrhoderma noxium</name>
    <dbReference type="NCBI Taxonomy" id="2282107"/>
    <lineage>
        <taxon>Eukaryota</taxon>
        <taxon>Fungi</taxon>
        <taxon>Dikarya</taxon>
        <taxon>Basidiomycota</taxon>
        <taxon>Agaricomycotina</taxon>
        <taxon>Agaricomycetes</taxon>
        <taxon>Hymenochaetales</taxon>
        <taxon>Hymenochaetaceae</taxon>
        <taxon>Pyrrhoderma</taxon>
    </lineage>
</organism>
<feature type="compositionally biased region" description="Basic and acidic residues" evidence="1">
    <location>
        <begin position="544"/>
        <end position="556"/>
    </location>
</feature>
<dbReference type="CDD" id="cd17724">
    <property type="entry name" value="BRCT_p53bp1_rpt2"/>
    <property type="match status" value="1"/>
</dbReference>
<feature type="compositionally biased region" description="Basic residues" evidence="1">
    <location>
        <begin position="557"/>
        <end position="572"/>
    </location>
</feature>
<dbReference type="STRING" id="2282107.A0A286UWS5"/>
<feature type="region of interest" description="Disordered" evidence="1">
    <location>
        <begin position="330"/>
        <end position="441"/>
    </location>
</feature>
<dbReference type="OrthoDB" id="129353at2759"/>
<feature type="compositionally biased region" description="Polar residues" evidence="1">
    <location>
        <begin position="216"/>
        <end position="235"/>
    </location>
</feature>
<sequence length="1034" mass="114503">MAGQERGESGLNAPLSIVDSQSSQLLAFALNKNPDIGSSNTQLDTVENTASQEQDIESPLSSILVVNPNLKNGSKVQDTQTVMRVMGPPLLQKISLNQGTKQNTPQSSSKQDSFRTDFQNSTHDIAANELPDAPTNANNRIMLKTTHAETLKSNDHSTNDFREKSATISEGSSKYTFAPLSLIGENILVSGSDTSGPSQDSFTNSISGMETQIVGSTSGTSEMQTQIATQDSEQGNESEKRFHDTDDDQPELTDEIMSILSDPHSIYAMVPPEKRYKYYLNFLKNNDNVQSHATMAGTLIEREERKKSTILSPAVSDALGEIIQDSIVHETETESSPLRPVQSCDLDVIPPSESDSAERSREQDESQESDNIPLSRGLRLQLQPATKQLEPAAKSPKKMASKSPSTQSAKLVITNDSSKTRTPSGSNGPIHQANNIPKSSVGYEAPVTHSAEGDSESLHCDPVTPVPVPSFSSELVDDSSPAIPLAQYHSAKGQYPVVIPPQRTHLPLRSLQHVENSRLRMEDEETEIAGDSPLDEDFALTPEPHSDIEPESDHEPRSRKRKLGKIPKRAGKSKASPTFRRANGRGRTITSQPPVKRIRTSPASGNAKAIARFGAGIGTQIFAPFKSDSFYYGAEVQQVLSDQRVHIKFFDDLEDTSSLIRNLRKFQLRANDTITVEDGKRATVVDDSRWTTDNEVTAIYMDGDEEQSIIINAKDVRIPARSIQSQWKDRSLDPKEIMPAIQRRTIRETPSPSKLSSSSVLSSRSPRKPLSRYALIITLGPKNDNSWVVKKEMYQKMVRSGGGTLLNDWSDIYSMQGKYTYSNKRFIMTQDDFKYSLRDKNHNDTFDRVFLVSDIHNQKPKYLMALALGIPCISTDWLDALAEGKQESWSHHLLAAGYSEYLGASVSQLVDLNWGESVEHMTEIMENSVPLKLLAGKSVLCVGKETFPEPPKKNNKDNDLATKNEARRSIPRIMTAMGAERVEAVVNIEYASQRGLEHYDYIVAEAPIDSDPRYVDVNWIKQCLIAGRLLKMQI</sequence>
<feature type="region of interest" description="Disordered" evidence="1">
    <location>
        <begin position="216"/>
        <end position="249"/>
    </location>
</feature>
<reference evidence="2 3" key="1">
    <citation type="journal article" date="2017" name="Mol. Ecol.">
        <title>Comparative and population genomic landscape of Phellinus noxius: A hypervariable fungus causing root rot in trees.</title>
        <authorList>
            <person name="Chung C.L."/>
            <person name="Lee T.J."/>
            <person name="Akiba M."/>
            <person name="Lee H.H."/>
            <person name="Kuo T.H."/>
            <person name="Liu D."/>
            <person name="Ke H.M."/>
            <person name="Yokoi T."/>
            <person name="Roa M.B."/>
            <person name="Lu M.J."/>
            <person name="Chang Y.Y."/>
            <person name="Ann P.J."/>
            <person name="Tsai J.N."/>
            <person name="Chen C.Y."/>
            <person name="Tzean S.S."/>
            <person name="Ota Y."/>
            <person name="Hattori T."/>
            <person name="Sahashi N."/>
            <person name="Liou R.F."/>
            <person name="Kikuchi T."/>
            <person name="Tsai I.J."/>
        </authorList>
    </citation>
    <scope>NUCLEOTIDE SEQUENCE [LARGE SCALE GENOMIC DNA]</scope>
    <source>
        <strain evidence="2 3">FFPRI411160</strain>
    </source>
</reference>
<dbReference type="InParanoid" id="A0A286UWS5"/>
<dbReference type="InterPro" id="IPR047250">
    <property type="entry name" value="BRCT_p53bp1-like_rpt2"/>
</dbReference>
<dbReference type="Gene3D" id="3.40.50.10190">
    <property type="entry name" value="BRCT domain"/>
    <property type="match status" value="1"/>
</dbReference>
<dbReference type="AlphaFoldDB" id="A0A286UWS5"/>
<dbReference type="InterPro" id="IPR047249">
    <property type="entry name" value="BRCT_p53bp1-like_rpt1"/>
</dbReference>
<dbReference type="SUPFAM" id="SSF52113">
    <property type="entry name" value="BRCT domain"/>
    <property type="match status" value="1"/>
</dbReference>
<dbReference type="EMBL" id="NBII01000001">
    <property type="protein sequence ID" value="PAV24046.1"/>
    <property type="molecule type" value="Genomic_DNA"/>
</dbReference>
<proteinExistence type="predicted"/>
<evidence type="ECO:0000313" key="3">
    <source>
        <dbReference type="Proteomes" id="UP000217199"/>
    </source>
</evidence>
<name>A0A286UWS5_9AGAM</name>
<evidence type="ECO:0000256" key="1">
    <source>
        <dbReference type="SAM" id="MobiDB-lite"/>
    </source>
</evidence>
<accession>A0A286UWS5</accession>
<dbReference type="InterPro" id="IPR036420">
    <property type="entry name" value="BRCT_dom_sf"/>
</dbReference>
<protein>
    <submittedName>
        <fullName evidence="2">Dna damage repair</fullName>
    </submittedName>
</protein>
<feature type="compositionally biased region" description="Polar residues" evidence="1">
    <location>
        <begin position="406"/>
        <end position="438"/>
    </location>
</feature>
<keyword evidence="3" id="KW-1185">Reference proteome</keyword>
<feature type="region of interest" description="Disordered" evidence="1">
    <location>
        <begin position="743"/>
        <end position="765"/>
    </location>
</feature>
<gene>
    <name evidence="2" type="ORF">PNOK_0111400</name>
</gene>